<keyword evidence="5" id="KW-1185">Reference proteome</keyword>
<reference evidence="2 5" key="2">
    <citation type="submission" date="2021-06" db="EMBL/GenBank/DDBJ databases">
        <title>Whole genome sequence of Paenibacillus sophorae DSM23020 for comparative genomics.</title>
        <authorList>
            <person name="Kim M.-J."/>
            <person name="Lee G."/>
            <person name="Shin J.-H."/>
        </authorList>
    </citation>
    <scope>NUCLEOTIDE SEQUENCE [LARGE SCALE GENOMIC DNA]</scope>
    <source>
        <strain evidence="2 5">DSM 23020</strain>
    </source>
</reference>
<protein>
    <submittedName>
        <fullName evidence="3">Uncharacterized protein</fullName>
    </submittedName>
</protein>
<keyword evidence="1" id="KW-0175">Coiled coil</keyword>
<evidence type="ECO:0000313" key="2">
    <source>
        <dbReference type="EMBL" id="QWU14257.1"/>
    </source>
</evidence>
<dbReference type="STRING" id="1333845.SAMN04487895_101549"/>
<reference evidence="3 4" key="1">
    <citation type="submission" date="2016-10" db="EMBL/GenBank/DDBJ databases">
        <authorList>
            <person name="de Groot N.N."/>
        </authorList>
    </citation>
    <scope>NUCLEOTIDE SEQUENCE [LARGE SCALE GENOMIC DNA]</scope>
    <source>
        <strain evidence="3 4">CGMCC 1.10238</strain>
    </source>
</reference>
<sequence>MKRNDNLSFDNFKSSIDEAIEELTSQRRFIEAATKTPVLLFTTADKELKGSKSLIFTSVKRELHKFQEYLAELMNTYFQKQCTYDLTVKVRQPMSFPSIFAIYCGDIEIAQFNIYKQWYGIRDKPKLEDEINAENKRQREDKEKELKLVEEKIDKWEAVLKHPYKYVYDFYFVNRKLKWKSLFFFVQDLSRLSFSKGLFEKIDNRISKERDKLVEIEKRYARHSFDPKEFIRLNKERETLIKYCVDFFELHKYKLQEERHKLY</sequence>
<evidence type="ECO:0000313" key="5">
    <source>
        <dbReference type="Proteomes" id="UP000683429"/>
    </source>
</evidence>
<dbReference type="EMBL" id="CP076607">
    <property type="protein sequence ID" value="QWU14257.1"/>
    <property type="molecule type" value="Genomic_DNA"/>
</dbReference>
<dbReference type="AlphaFoldDB" id="A0A1H8GM79"/>
<feature type="coiled-coil region" evidence="1">
    <location>
        <begin position="132"/>
        <end position="159"/>
    </location>
</feature>
<gene>
    <name evidence="2" type="ORF">KP014_20315</name>
    <name evidence="3" type="ORF">SAMN04487895_101549</name>
</gene>
<organism evidence="3 4">
    <name type="scientific">Paenibacillus sophorae</name>
    <dbReference type="NCBI Taxonomy" id="1333845"/>
    <lineage>
        <taxon>Bacteria</taxon>
        <taxon>Bacillati</taxon>
        <taxon>Bacillota</taxon>
        <taxon>Bacilli</taxon>
        <taxon>Bacillales</taxon>
        <taxon>Paenibacillaceae</taxon>
        <taxon>Paenibacillus</taxon>
    </lineage>
</organism>
<dbReference type="EMBL" id="FODH01000001">
    <property type="protein sequence ID" value="SEN44408.1"/>
    <property type="molecule type" value="Genomic_DNA"/>
</dbReference>
<evidence type="ECO:0000256" key="1">
    <source>
        <dbReference type="SAM" id="Coils"/>
    </source>
</evidence>
<dbReference type="Proteomes" id="UP000683429">
    <property type="component" value="Chromosome"/>
</dbReference>
<evidence type="ECO:0000313" key="4">
    <source>
        <dbReference type="Proteomes" id="UP000198809"/>
    </source>
</evidence>
<evidence type="ECO:0000313" key="3">
    <source>
        <dbReference type="EMBL" id="SEN44408.1"/>
    </source>
</evidence>
<dbReference type="Proteomes" id="UP000198809">
    <property type="component" value="Unassembled WGS sequence"/>
</dbReference>
<name>A0A1H8GM79_9BACL</name>
<accession>A0A1H8GM79</accession>
<dbReference type="RefSeq" id="WP_090833761.1">
    <property type="nucleotide sequence ID" value="NZ_CP076607.1"/>
</dbReference>
<proteinExistence type="predicted"/>